<keyword evidence="9 13" id="KW-1133">Transmembrane helix</keyword>
<keyword evidence="11" id="KW-0975">Bacterial flagellum</keyword>
<comment type="subcellular location">
    <subcellularLocation>
        <location evidence="13">Cell membrane</location>
        <topology evidence="13">Multi-pass membrane protein</topology>
    </subcellularLocation>
    <subcellularLocation>
        <location evidence="13">Bacterial flagellum basal body</location>
    </subcellularLocation>
</comment>
<evidence type="ECO:0000313" key="15">
    <source>
        <dbReference type="EMBL" id="SHG42821.1"/>
    </source>
</evidence>
<evidence type="ECO:0000256" key="9">
    <source>
        <dbReference type="ARBA" id="ARBA00022989"/>
    </source>
</evidence>
<proteinExistence type="inferred from homology"/>
<dbReference type="STRING" id="490188.SAMN04488068_0143"/>
<evidence type="ECO:0000256" key="7">
    <source>
        <dbReference type="ARBA" id="ARBA00022795"/>
    </source>
</evidence>
<gene>
    <name evidence="13" type="primary">fliP</name>
    <name evidence="15" type="ORF">SAMN04488068_0143</name>
</gene>
<comment type="caution">
    <text evidence="13">Lacks conserved residue(s) required for the propagation of feature annotation.</text>
</comment>
<evidence type="ECO:0000256" key="5">
    <source>
        <dbReference type="ARBA" id="ARBA00022475"/>
    </source>
</evidence>
<keyword evidence="15" id="KW-0969">Cilium</keyword>
<evidence type="ECO:0000256" key="12">
    <source>
        <dbReference type="ARBA" id="ARBA00023225"/>
    </source>
</evidence>
<evidence type="ECO:0000256" key="1">
    <source>
        <dbReference type="ARBA" id="ARBA00003663"/>
    </source>
</evidence>
<dbReference type="GO" id="GO:0009306">
    <property type="term" value="P:protein secretion"/>
    <property type="evidence" value="ECO:0007669"/>
    <property type="project" value="UniProtKB-UniRule"/>
</dbReference>
<dbReference type="EMBL" id="FQWZ01000001">
    <property type="protein sequence ID" value="SHG42821.1"/>
    <property type="molecule type" value="Genomic_DNA"/>
</dbReference>
<comment type="similarity">
    <text evidence="2 13">Belongs to the FliP/MopC/SpaP family.</text>
</comment>
<evidence type="ECO:0000256" key="6">
    <source>
        <dbReference type="ARBA" id="ARBA00022692"/>
    </source>
</evidence>
<dbReference type="Pfam" id="PF00813">
    <property type="entry name" value="FliP"/>
    <property type="match status" value="1"/>
</dbReference>
<name>A0A1M5JQJ3_9GAMM</name>
<dbReference type="PANTHER" id="PTHR30587">
    <property type="entry name" value="FLAGELLAR BIOSYNTHETIC PROTEIN FLIP"/>
    <property type="match status" value="1"/>
</dbReference>
<keyword evidence="5 13" id="KW-1003">Cell membrane</keyword>
<dbReference type="PROSITE" id="PS01060">
    <property type="entry name" value="FLIP_1"/>
    <property type="match status" value="1"/>
</dbReference>
<keyword evidence="16" id="KW-1185">Reference proteome</keyword>
<sequence length="259" mass="27855">MSISFGIGRAWQPWLRGLSVMMALLLPLAASAAPGLPALNVTPAAGGGQTYSLSVQTLILMTGITLLPAALLMMSSFTRIIVVLGLLRQALGTGNTPSNQILLGLSLFLTLFIMQPTMDAIYDTAAKPYLDGTMEFAPALEAGVKPLRTFMLTQTREADLMTFARIAGMEQGFESPEAVPFRILAPAFMTSELTTAFEIGFLLFIPFIIIDLIVSSVLMSMGMMMLSPMLISLPFKLMLFVLVDGWSLVMGSLAGSFIK</sequence>
<keyword evidence="4 13" id="KW-0813">Transport</keyword>
<evidence type="ECO:0000256" key="3">
    <source>
        <dbReference type="ARBA" id="ARBA00021714"/>
    </source>
</evidence>
<organism evidence="15 16">
    <name type="scientific">Hydrocarboniphaga daqingensis</name>
    <dbReference type="NCBI Taxonomy" id="490188"/>
    <lineage>
        <taxon>Bacteria</taxon>
        <taxon>Pseudomonadati</taxon>
        <taxon>Pseudomonadota</taxon>
        <taxon>Gammaproteobacteria</taxon>
        <taxon>Nevskiales</taxon>
        <taxon>Nevskiaceae</taxon>
        <taxon>Hydrocarboniphaga</taxon>
    </lineage>
</organism>
<dbReference type="InterPro" id="IPR005837">
    <property type="entry name" value="FliP"/>
</dbReference>
<dbReference type="PANTHER" id="PTHR30587:SF0">
    <property type="entry name" value="FLAGELLAR BIOSYNTHETIC PROTEIN FLIP"/>
    <property type="match status" value="1"/>
</dbReference>
<keyword evidence="12 13" id="KW-1006">Bacterial flagellum protein export</keyword>
<protein>
    <recommendedName>
        <fullName evidence="3 13">Flagellar biosynthetic protein FliP</fullName>
    </recommendedName>
</protein>
<accession>A0A1M5JQJ3</accession>
<keyword evidence="14" id="KW-0732">Signal</keyword>
<evidence type="ECO:0000256" key="8">
    <source>
        <dbReference type="ARBA" id="ARBA00022927"/>
    </source>
</evidence>
<dbReference type="GO" id="GO:0044781">
    <property type="term" value="P:bacterial-type flagellum organization"/>
    <property type="evidence" value="ECO:0007669"/>
    <property type="project" value="UniProtKB-UniRule"/>
</dbReference>
<keyword evidence="15" id="KW-0282">Flagellum</keyword>
<keyword evidence="10 13" id="KW-0472">Membrane</keyword>
<feature type="transmembrane region" description="Helical" evidence="13">
    <location>
        <begin position="237"/>
        <end position="258"/>
    </location>
</feature>
<evidence type="ECO:0000256" key="13">
    <source>
        <dbReference type="RuleBase" id="RU362069"/>
    </source>
</evidence>
<keyword evidence="8 13" id="KW-0653">Protein transport</keyword>
<evidence type="ECO:0000256" key="4">
    <source>
        <dbReference type="ARBA" id="ARBA00022448"/>
    </source>
</evidence>
<dbReference type="GO" id="GO:0005886">
    <property type="term" value="C:plasma membrane"/>
    <property type="evidence" value="ECO:0007669"/>
    <property type="project" value="UniProtKB-SubCell"/>
</dbReference>
<evidence type="ECO:0000313" key="16">
    <source>
        <dbReference type="Proteomes" id="UP000199758"/>
    </source>
</evidence>
<dbReference type="NCBIfam" id="TIGR01103">
    <property type="entry name" value="fliP"/>
    <property type="match status" value="1"/>
</dbReference>
<dbReference type="InterPro" id="IPR005838">
    <property type="entry name" value="T3SS_IM_P"/>
</dbReference>
<dbReference type="Proteomes" id="UP000199758">
    <property type="component" value="Unassembled WGS sequence"/>
</dbReference>
<feature type="transmembrane region" description="Helical" evidence="13">
    <location>
        <begin position="199"/>
        <end position="225"/>
    </location>
</feature>
<reference evidence="15 16" key="1">
    <citation type="submission" date="2016-11" db="EMBL/GenBank/DDBJ databases">
        <authorList>
            <person name="Jaros S."/>
            <person name="Januszkiewicz K."/>
            <person name="Wedrychowicz H."/>
        </authorList>
    </citation>
    <scope>NUCLEOTIDE SEQUENCE [LARGE SCALE GENOMIC DNA]</scope>
    <source>
        <strain evidence="15 16">CGMCC 1.7049</strain>
    </source>
</reference>
<keyword evidence="15" id="KW-0966">Cell projection</keyword>
<dbReference type="PRINTS" id="PR01302">
    <property type="entry name" value="TYPE3IMPPROT"/>
</dbReference>
<evidence type="ECO:0000256" key="2">
    <source>
        <dbReference type="ARBA" id="ARBA00006257"/>
    </source>
</evidence>
<dbReference type="NCBIfam" id="NF009438">
    <property type="entry name" value="PRK12797.1"/>
    <property type="match status" value="1"/>
</dbReference>
<keyword evidence="7 13" id="KW-1005">Bacterial flagellum biogenesis</keyword>
<evidence type="ECO:0000256" key="11">
    <source>
        <dbReference type="ARBA" id="ARBA00023143"/>
    </source>
</evidence>
<feature type="signal peptide" evidence="14">
    <location>
        <begin position="1"/>
        <end position="32"/>
    </location>
</feature>
<feature type="transmembrane region" description="Helical" evidence="13">
    <location>
        <begin position="56"/>
        <end position="87"/>
    </location>
</feature>
<feature type="chain" id="PRO_5012680229" description="Flagellar biosynthetic protein FliP" evidence="14">
    <location>
        <begin position="33"/>
        <end position="259"/>
    </location>
</feature>
<comment type="function">
    <text evidence="1 13">Plays a role in the flagellum-specific transport system.</text>
</comment>
<evidence type="ECO:0000256" key="14">
    <source>
        <dbReference type="SAM" id="SignalP"/>
    </source>
</evidence>
<dbReference type="PRINTS" id="PR00951">
    <property type="entry name" value="FLGBIOSNFLIP"/>
</dbReference>
<dbReference type="PROSITE" id="PS01061">
    <property type="entry name" value="FLIP_2"/>
    <property type="match status" value="1"/>
</dbReference>
<dbReference type="AlphaFoldDB" id="A0A1M5JQJ3"/>
<keyword evidence="6 13" id="KW-0812">Transmembrane</keyword>
<evidence type="ECO:0000256" key="10">
    <source>
        <dbReference type="ARBA" id="ARBA00023136"/>
    </source>
</evidence>
<dbReference type="GO" id="GO:0009425">
    <property type="term" value="C:bacterial-type flagellum basal body"/>
    <property type="evidence" value="ECO:0007669"/>
    <property type="project" value="UniProtKB-SubCell"/>
</dbReference>